<evidence type="ECO:0000313" key="4">
    <source>
        <dbReference type="EMBL" id="GAA1943799.1"/>
    </source>
</evidence>
<protein>
    <submittedName>
        <fullName evidence="4">DUF3488 and transglutaminase-like domain-containing protein</fullName>
    </submittedName>
</protein>
<feature type="transmembrane region" description="Helical" evidence="2">
    <location>
        <begin position="29"/>
        <end position="49"/>
    </location>
</feature>
<dbReference type="SMART" id="SM00460">
    <property type="entry name" value="TGc"/>
    <property type="match status" value="1"/>
</dbReference>
<feature type="transmembrane region" description="Helical" evidence="2">
    <location>
        <begin position="85"/>
        <end position="108"/>
    </location>
</feature>
<dbReference type="PANTHER" id="PTHR42736">
    <property type="entry name" value="PROTEIN-GLUTAMINE GAMMA-GLUTAMYLTRANSFERASE"/>
    <property type="match status" value="1"/>
</dbReference>
<feature type="transmembrane region" description="Helical" evidence="2">
    <location>
        <begin position="163"/>
        <end position="182"/>
    </location>
</feature>
<sequence length="844" mass="88369">MTTTPPRPAQQHDPTPPPAPRLSLWRGSILAPAAAGFATVCAATSLTGVVSGAAWLGYVIVAVVLVGCTGLALRSIRTPTPVVGLAQIAVLTFMVIGVFTDRGIAAIFPGPAAFSQLSDVLTSAFEQIRTGLPPVEASPPILCLVTIAIGLVAILVDTLAVAAAAPAATGLVLLCVYAVPAALSDNMLPWWTFLLGAAAFAALLAVDGNHRHRRWRTRDAPGTGTSPESASTPVAVVAIAVVLGLVAGTVVTAVGTVSRLPGAGRGGLAGGVGGLGVNPFTNLRGMLDQGSNVELFRVRGLGEDKRLLRAFTLDTYQPNKGWSLPGTPMPAGVPANLPLPAAPGDDGTSRSREIQIEPVNWTDVWMPVYGAPRRLTGVAPNWFYDQTSGSVYTTKRQSVAPYSEIASLAEPSKDDLRVSDVKPDEVSPMYTRIDPVDPRVAQLTQQITARESNNFDRASAIWRYFTAQNGFTYDTQTAPAADADALTDFLLKGKRGFCEQFASAMGVMLRVLKIPSRVAIGFTTGVPNGDHRTITSQDAHAWVEVYFGDRGWVSFDPTPLSDGRGVIPPYLRPDNSPTGPSASSGAGQPTNPSSRQAPTGVPAPPTASAGDPGQAGQQDDEPGWVGIAGLIALVLALAATAAAVLLASRGRRAGGQGGNSTEDAGISANSARGSPANGVTAWLPLVAGVLWLAAIGFAAWLLSGWLAIVLIVVLAAAGTPATLREIGRRRRLHAIAAHSPEAADAAWHELLDECADRGTPIPSSETARTAAQKLATEHHLDGDGRDGLRTVVGVLERRWYSGTETTDATLAPAFEDVRRSLRRNAPVSWKGRLLPKSLLNRFRR</sequence>
<feature type="transmembrane region" description="Helical" evidence="2">
    <location>
        <begin position="679"/>
        <end position="699"/>
    </location>
</feature>
<dbReference type="Pfam" id="PF11992">
    <property type="entry name" value="TgpA_N"/>
    <property type="match status" value="1"/>
</dbReference>
<keyword evidence="2" id="KW-0472">Membrane</keyword>
<proteinExistence type="predicted"/>
<dbReference type="InterPro" id="IPR025403">
    <property type="entry name" value="TgpA-like_C"/>
</dbReference>
<feature type="transmembrane region" description="Helical" evidence="2">
    <location>
        <begin position="55"/>
        <end position="73"/>
    </location>
</feature>
<dbReference type="Pfam" id="PF13559">
    <property type="entry name" value="DUF4129"/>
    <property type="match status" value="1"/>
</dbReference>
<dbReference type="Pfam" id="PF01841">
    <property type="entry name" value="Transglut_core"/>
    <property type="match status" value="1"/>
</dbReference>
<dbReference type="InterPro" id="IPR052901">
    <property type="entry name" value="Bact_TGase-like"/>
</dbReference>
<evidence type="ECO:0000313" key="5">
    <source>
        <dbReference type="Proteomes" id="UP001501116"/>
    </source>
</evidence>
<evidence type="ECO:0000256" key="2">
    <source>
        <dbReference type="SAM" id="Phobius"/>
    </source>
</evidence>
<feature type="transmembrane region" description="Helical" evidence="2">
    <location>
        <begin position="234"/>
        <end position="255"/>
    </location>
</feature>
<feature type="transmembrane region" description="Helical" evidence="2">
    <location>
        <begin position="137"/>
        <end position="156"/>
    </location>
</feature>
<feature type="transmembrane region" description="Helical" evidence="2">
    <location>
        <begin position="624"/>
        <end position="647"/>
    </location>
</feature>
<dbReference type="Proteomes" id="UP001501116">
    <property type="component" value="Unassembled WGS sequence"/>
</dbReference>
<name>A0ABN2Q6R4_9PSEU</name>
<feature type="region of interest" description="Disordered" evidence="1">
    <location>
        <begin position="651"/>
        <end position="671"/>
    </location>
</feature>
<dbReference type="RefSeq" id="WP_344413720.1">
    <property type="nucleotide sequence ID" value="NZ_BAAANN010000003.1"/>
</dbReference>
<dbReference type="Gene3D" id="3.10.620.30">
    <property type="match status" value="1"/>
</dbReference>
<dbReference type="PANTHER" id="PTHR42736:SF1">
    <property type="entry name" value="PROTEIN-GLUTAMINE GAMMA-GLUTAMYLTRANSFERASE"/>
    <property type="match status" value="1"/>
</dbReference>
<gene>
    <name evidence="4" type="ORF">GCM10009754_09090</name>
</gene>
<dbReference type="SUPFAM" id="SSF54001">
    <property type="entry name" value="Cysteine proteinases"/>
    <property type="match status" value="1"/>
</dbReference>
<comment type="caution">
    <text evidence="4">The sequence shown here is derived from an EMBL/GenBank/DDBJ whole genome shotgun (WGS) entry which is preliminary data.</text>
</comment>
<feature type="domain" description="Transglutaminase-like" evidence="3">
    <location>
        <begin position="490"/>
        <end position="559"/>
    </location>
</feature>
<keyword evidence="2" id="KW-0812">Transmembrane</keyword>
<accession>A0ABN2Q6R4</accession>
<organism evidence="4 5">
    <name type="scientific">Amycolatopsis minnesotensis</name>
    <dbReference type="NCBI Taxonomy" id="337894"/>
    <lineage>
        <taxon>Bacteria</taxon>
        <taxon>Bacillati</taxon>
        <taxon>Actinomycetota</taxon>
        <taxon>Actinomycetes</taxon>
        <taxon>Pseudonocardiales</taxon>
        <taxon>Pseudonocardiaceae</taxon>
        <taxon>Amycolatopsis</taxon>
    </lineage>
</organism>
<dbReference type="EMBL" id="BAAANN010000003">
    <property type="protein sequence ID" value="GAA1943799.1"/>
    <property type="molecule type" value="Genomic_DNA"/>
</dbReference>
<feature type="region of interest" description="Disordered" evidence="1">
    <location>
        <begin position="564"/>
        <end position="621"/>
    </location>
</feature>
<feature type="compositionally biased region" description="Polar residues" evidence="1">
    <location>
        <begin position="659"/>
        <end position="671"/>
    </location>
</feature>
<evidence type="ECO:0000259" key="3">
    <source>
        <dbReference type="SMART" id="SM00460"/>
    </source>
</evidence>
<feature type="transmembrane region" description="Helical" evidence="2">
    <location>
        <begin position="705"/>
        <end position="723"/>
    </location>
</feature>
<dbReference type="InterPro" id="IPR002931">
    <property type="entry name" value="Transglutaminase-like"/>
</dbReference>
<feature type="compositionally biased region" description="Low complexity" evidence="1">
    <location>
        <begin position="576"/>
        <end position="590"/>
    </location>
</feature>
<dbReference type="InterPro" id="IPR038765">
    <property type="entry name" value="Papain-like_cys_pep_sf"/>
</dbReference>
<dbReference type="InterPro" id="IPR021878">
    <property type="entry name" value="TgpA_N"/>
</dbReference>
<keyword evidence="2" id="KW-1133">Transmembrane helix</keyword>
<feature type="transmembrane region" description="Helical" evidence="2">
    <location>
        <begin position="188"/>
        <end position="206"/>
    </location>
</feature>
<evidence type="ECO:0000256" key="1">
    <source>
        <dbReference type="SAM" id="MobiDB-lite"/>
    </source>
</evidence>
<keyword evidence="5" id="KW-1185">Reference proteome</keyword>
<reference evidence="4 5" key="1">
    <citation type="journal article" date="2019" name="Int. J. Syst. Evol. Microbiol.">
        <title>The Global Catalogue of Microorganisms (GCM) 10K type strain sequencing project: providing services to taxonomists for standard genome sequencing and annotation.</title>
        <authorList>
            <consortium name="The Broad Institute Genomics Platform"/>
            <consortium name="The Broad Institute Genome Sequencing Center for Infectious Disease"/>
            <person name="Wu L."/>
            <person name="Ma J."/>
        </authorList>
    </citation>
    <scope>NUCLEOTIDE SEQUENCE [LARGE SCALE GENOMIC DNA]</scope>
    <source>
        <strain evidence="4 5">JCM 14545</strain>
    </source>
</reference>